<dbReference type="PANTHER" id="PTHR36505:SF1">
    <property type="entry name" value="BLR1072 PROTEIN"/>
    <property type="match status" value="1"/>
</dbReference>
<evidence type="ECO:0000313" key="2">
    <source>
        <dbReference type="EMBL" id="EKU80002.1"/>
    </source>
</evidence>
<dbReference type="eggNOG" id="COG3861">
    <property type="taxonomic scope" value="Bacteria"/>
</dbReference>
<dbReference type="Gene3D" id="2.30.30.240">
    <property type="entry name" value="PRC-barrel domain"/>
    <property type="match status" value="1"/>
</dbReference>
<keyword evidence="3" id="KW-1185">Reference proteome</keyword>
<dbReference type="EMBL" id="AGZI01000061">
    <property type="protein sequence ID" value="EKU80002.1"/>
    <property type="molecule type" value="Genomic_DNA"/>
</dbReference>
<dbReference type="InterPro" id="IPR027275">
    <property type="entry name" value="PRC-brl_dom"/>
</dbReference>
<evidence type="ECO:0000313" key="3">
    <source>
        <dbReference type="Proteomes" id="UP000009874"/>
    </source>
</evidence>
<dbReference type="InterPro" id="IPR011033">
    <property type="entry name" value="PRC_barrel-like_sf"/>
</dbReference>
<dbReference type="PANTHER" id="PTHR36505">
    <property type="entry name" value="BLR1072 PROTEIN"/>
    <property type="match status" value="1"/>
</dbReference>
<evidence type="ECO:0000259" key="1">
    <source>
        <dbReference type="Pfam" id="PF05239"/>
    </source>
</evidence>
<dbReference type="HOGENOM" id="CLU_2219980_0_0_4"/>
<proteinExistence type="predicted"/>
<feature type="domain" description="PRC-barrel" evidence="1">
    <location>
        <begin position="19"/>
        <end position="88"/>
    </location>
</feature>
<name>K9DMI3_9BURK</name>
<comment type="caution">
    <text evidence="2">The sequence shown here is derived from an EMBL/GenBank/DDBJ whole genome shotgun (WGS) entry which is preliminary data.</text>
</comment>
<protein>
    <recommendedName>
        <fullName evidence="1">PRC-barrel domain-containing protein</fullName>
    </recommendedName>
</protein>
<dbReference type="Pfam" id="PF05239">
    <property type="entry name" value="PRC"/>
    <property type="match status" value="1"/>
</dbReference>
<dbReference type="Proteomes" id="UP000009874">
    <property type="component" value="Unassembled WGS sequence"/>
</dbReference>
<dbReference type="SUPFAM" id="SSF50346">
    <property type="entry name" value="PRC-barrel domain"/>
    <property type="match status" value="1"/>
</dbReference>
<dbReference type="AlphaFoldDB" id="K9DMI3"/>
<accession>K9DMI3</accession>
<sequence>MQLYQTRVSENLRLPHAKRDLFGKTVVNDKNEKIGKVDDLIISPSKAGNTPAASFAIIGVGGFLGMGKRELAVPTEQLKLQNKQLTLPGATKDALKALPPFVYQSR</sequence>
<organism evidence="2 3">
    <name type="scientific">Massilia timonae CCUG 45783</name>
    <dbReference type="NCBI Taxonomy" id="883126"/>
    <lineage>
        <taxon>Bacteria</taxon>
        <taxon>Pseudomonadati</taxon>
        <taxon>Pseudomonadota</taxon>
        <taxon>Betaproteobacteria</taxon>
        <taxon>Burkholderiales</taxon>
        <taxon>Oxalobacteraceae</taxon>
        <taxon>Telluria group</taxon>
        <taxon>Massilia</taxon>
    </lineage>
</organism>
<gene>
    <name evidence="2" type="ORF">HMPREF9710_04820</name>
</gene>
<dbReference type="PATRIC" id="fig|883126.3.peg.4871"/>
<reference evidence="2 3" key="1">
    <citation type="submission" date="2012-09" db="EMBL/GenBank/DDBJ databases">
        <title>The Genome Sequence of Massilia timonae CCUG 45783.</title>
        <authorList>
            <consortium name="The Broad Institute Genome Sequencing Platform"/>
            <person name="Earl A."/>
            <person name="Ward D."/>
            <person name="Feldgarden M."/>
            <person name="Gevers D."/>
            <person name="Huys G."/>
            <person name="Walker B."/>
            <person name="Young S.K."/>
            <person name="Zeng Q."/>
            <person name="Gargeya S."/>
            <person name="Fitzgerald M."/>
            <person name="Haas B."/>
            <person name="Abouelleil A."/>
            <person name="Alvarado L."/>
            <person name="Arachchi H.M."/>
            <person name="Berlin A.M."/>
            <person name="Chapman S.B."/>
            <person name="Goldberg J."/>
            <person name="Griggs A."/>
            <person name="Gujja S."/>
            <person name="Hansen M."/>
            <person name="Howarth C."/>
            <person name="Imamovic A."/>
            <person name="Larimer J."/>
            <person name="McCowen C."/>
            <person name="Montmayeur A."/>
            <person name="Murphy C."/>
            <person name="Neiman D."/>
            <person name="Pearson M."/>
            <person name="Priest M."/>
            <person name="Roberts A."/>
            <person name="Saif S."/>
            <person name="Shea T."/>
            <person name="Sisk P."/>
            <person name="Sykes S."/>
            <person name="Wortman J."/>
            <person name="Nusbaum C."/>
            <person name="Birren B."/>
        </authorList>
    </citation>
    <scope>NUCLEOTIDE SEQUENCE [LARGE SCALE GENOMIC DNA]</scope>
    <source>
        <strain evidence="2 3">CCUG 45783</strain>
    </source>
</reference>